<dbReference type="EMBL" id="JBJKTR010000004">
    <property type="protein sequence ID" value="KAL3370188.1"/>
    <property type="molecule type" value="Genomic_DNA"/>
</dbReference>
<dbReference type="Pfam" id="PF00400">
    <property type="entry name" value="WD40"/>
    <property type="match status" value="4"/>
</dbReference>
<dbReference type="PROSITE" id="PS50082">
    <property type="entry name" value="WD_REPEATS_2"/>
    <property type="match status" value="3"/>
</dbReference>
<accession>A0ABD2URP7</accession>
<dbReference type="InterPro" id="IPR019775">
    <property type="entry name" value="WD40_repeat_CS"/>
</dbReference>
<organism evidence="4 5">
    <name type="scientific">Solanum stoloniferum</name>
    <dbReference type="NCBI Taxonomy" id="62892"/>
    <lineage>
        <taxon>Eukaryota</taxon>
        <taxon>Viridiplantae</taxon>
        <taxon>Streptophyta</taxon>
        <taxon>Embryophyta</taxon>
        <taxon>Tracheophyta</taxon>
        <taxon>Spermatophyta</taxon>
        <taxon>Magnoliopsida</taxon>
        <taxon>eudicotyledons</taxon>
        <taxon>Gunneridae</taxon>
        <taxon>Pentapetalae</taxon>
        <taxon>asterids</taxon>
        <taxon>lamiids</taxon>
        <taxon>Solanales</taxon>
        <taxon>Solanaceae</taxon>
        <taxon>Solanoideae</taxon>
        <taxon>Solaneae</taxon>
        <taxon>Solanum</taxon>
    </lineage>
</organism>
<feature type="repeat" description="WD" evidence="3">
    <location>
        <begin position="255"/>
        <end position="297"/>
    </location>
</feature>
<evidence type="ECO:0000256" key="2">
    <source>
        <dbReference type="ARBA" id="ARBA00022737"/>
    </source>
</evidence>
<dbReference type="Proteomes" id="UP001627284">
    <property type="component" value="Unassembled WGS sequence"/>
</dbReference>
<dbReference type="PANTHER" id="PTHR44566">
    <property type="entry name" value="TRANSDUCIN/WD40 REPEAT-LIKE SUPERFAMILY PROTEIN"/>
    <property type="match status" value="1"/>
</dbReference>
<gene>
    <name evidence="4" type="ORF">AABB24_007295</name>
</gene>
<dbReference type="InterPro" id="IPR053053">
    <property type="entry name" value="WD_repeat_protein"/>
</dbReference>
<dbReference type="SMART" id="SM00320">
    <property type="entry name" value="WD40"/>
    <property type="match status" value="6"/>
</dbReference>
<comment type="caution">
    <text evidence="4">The sequence shown here is derived from an EMBL/GenBank/DDBJ whole genome shotgun (WGS) entry which is preliminary data.</text>
</comment>
<dbReference type="Gene3D" id="2.130.10.10">
    <property type="entry name" value="YVTN repeat-like/Quinoprotein amine dehydrogenase"/>
    <property type="match status" value="1"/>
</dbReference>
<dbReference type="InterPro" id="IPR015943">
    <property type="entry name" value="WD40/YVTN_repeat-like_dom_sf"/>
</dbReference>
<feature type="non-terminal residue" evidence="4">
    <location>
        <position position="1"/>
    </location>
</feature>
<dbReference type="PROSITE" id="PS50294">
    <property type="entry name" value="WD_REPEATS_REGION"/>
    <property type="match status" value="1"/>
</dbReference>
<reference evidence="4 5" key="1">
    <citation type="submission" date="2024-05" db="EMBL/GenBank/DDBJ databases">
        <title>De novo assembly of an allotetraploid wild potato.</title>
        <authorList>
            <person name="Hosaka A.J."/>
        </authorList>
    </citation>
    <scope>NUCLEOTIDE SEQUENCE [LARGE SCALE GENOMIC DNA]</scope>
    <source>
        <tissue evidence="4">Young leaves</tissue>
    </source>
</reference>
<evidence type="ECO:0000256" key="3">
    <source>
        <dbReference type="PROSITE-ProRule" id="PRU00221"/>
    </source>
</evidence>
<evidence type="ECO:0008006" key="6">
    <source>
        <dbReference type="Google" id="ProtNLM"/>
    </source>
</evidence>
<evidence type="ECO:0000313" key="4">
    <source>
        <dbReference type="EMBL" id="KAL3370188.1"/>
    </source>
</evidence>
<evidence type="ECO:0000256" key="1">
    <source>
        <dbReference type="ARBA" id="ARBA00022574"/>
    </source>
</evidence>
<keyword evidence="1 3" id="KW-0853">WD repeat</keyword>
<dbReference type="InterPro" id="IPR001680">
    <property type="entry name" value="WD40_rpt"/>
</dbReference>
<dbReference type="InterPro" id="IPR036322">
    <property type="entry name" value="WD40_repeat_dom_sf"/>
</dbReference>
<sequence length="471" mass="52581">CIFKLFDEQLKKFVSICPNFSSIEFLLNWGIEFDRMDLLCKVYGGTSDEEDDNGGIHLQRPILPPPKRAKFENFHHVSNHLPLYKSNPSANLPAQASLPGRYISKRERAAMASVEKVPDLSTTISPNSSPVLGSILDSVLPHNILSALRDQTKVYRNMIHTPERLSVVLDGHKRSVNAVQWSTSHAHLLASAGMDQTVCIWNVWSRDQKKARVLNCHHAAVKDVKWSPYGLFVLSCGYDCTSRLIDVEKGTETQVFNEDQVVGVVKFHPDNYNLFLSGGSKGHLKIWDIRAGKVVHQYVRNPDPILDAEFTVDAKRIISSSDTSKSNISENSIMVWDVSREIPLSNQVYGEAYTCPSIRCHPSDPKFIAQSNGNYIAIFSTKPPFGLDKYRRYGGHSVSGFPIKCNFSLDGDKVISGSSDGYIYVYESNTCKLIRKIKTYNEACIDVVFHPVMSNVVASCSWSGQVSVAVT</sequence>
<dbReference type="PROSITE" id="PS00678">
    <property type="entry name" value="WD_REPEATS_1"/>
    <property type="match status" value="1"/>
</dbReference>
<protein>
    <recommendedName>
        <fullName evidence="6">WD-repeat protein</fullName>
    </recommendedName>
</protein>
<keyword evidence="2" id="KW-0677">Repeat</keyword>
<dbReference type="SUPFAM" id="SSF50978">
    <property type="entry name" value="WD40 repeat-like"/>
    <property type="match status" value="1"/>
</dbReference>
<keyword evidence="5" id="KW-1185">Reference proteome</keyword>
<dbReference type="PANTHER" id="PTHR44566:SF1">
    <property type="entry name" value="WD REPEAT-CONTAINING PROTEIN 25"/>
    <property type="match status" value="1"/>
</dbReference>
<proteinExistence type="predicted"/>
<feature type="repeat" description="WD" evidence="3">
    <location>
        <begin position="169"/>
        <end position="211"/>
    </location>
</feature>
<evidence type="ECO:0000313" key="5">
    <source>
        <dbReference type="Proteomes" id="UP001627284"/>
    </source>
</evidence>
<dbReference type="AlphaFoldDB" id="A0ABD2URP7"/>
<feature type="repeat" description="WD" evidence="3">
    <location>
        <begin position="214"/>
        <end position="255"/>
    </location>
</feature>
<name>A0ABD2URP7_9SOLN</name>